<keyword evidence="1 3" id="KW-0963">Cytoplasm</keyword>
<dbReference type="Pfam" id="PF17384">
    <property type="entry name" value="DUF150_C"/>
    <property type="match status" value="1"/>
</dbReference>
<dbReference type="AlphaFoldDB" id="A0A8G2C0U8"/>
<feature type="domain" description="Ribosome maturation factor RimP N-terminal" evidence="4">
    <location>
        <begin position="13"/>
        <end position="87"/>
    </location>
</feature>
<dbReference type="InterPro" id="IPR028989">
    <property type="entry name" value="RimP_N"/>
</dbReference>
<dbReference type="HAMAP" id="MF_01077">
    <property type="entry name" value="RimP"/>
    <property type="match status" value="1"/>
</dbReference>
<dbReference type="OrthoDB" id="9805006at2"/>
<dbReference type="InterPro" id="IPR003728">
    <property type="entry name" value="Ribosome_maturation_RimP"/>
</dbReference>
<evidence type="ECO:0000313" key="7">
    <source>
        <dbReference type="Proteomes" id="UP000199581"/>
    </source>
</evidence>
<evidence type="ECO:0000256" key="3">
    <source>
        <dbReference type="HAMAP-Rule" id="MF_01077"/>
    </source>
</evidence>
<dbReference type="Gene3D" id="2.30.30.180">
    <property type="entry name" value="Ribosome maturation factor RimP, C-terminal domain"/>
    <property type="match status" value="1"/>
</dbReference>
<dbReference type="FunFam" id="3.30.300.70:FF:000001">
    <property type="entry name" value="Ribosome maturation factor RimP"/>
    <property type="match status" value="1"/>
</dbReference>
<dbReference type="Gene3D" id="3.30.300.70">
    <property type="entry name" value="RimP-like superfamily, N-terminal"/>
    <property type="match status" value="1"/>
</dbReference>
<dbReference type="PANTHER" id="PTHR33867">
    <property type="entry name" value="RIBOSOME MATURATION FACTOR RIMP"/>
    <property type="match status" value="1"/>
</dbReference>
<dbReference type="GO" id="GO:0005829">
    <property type="term" value="C:cytosol"/>
    <property type="evidence" value="ECO:0007669"/>
    <property type="project" value="TreeGrafter"/>
</dbReference>
<name>A0A8G2C0U8_DESNO</name>
<organism evidence="6 7">
    <name type="scientific">Desulfomicrobium norvegicum (strain DSM 1741 / NCIMB 8310)</name>
    <name type="common">Desulfovibrio baculatus (strain Norway 4)</name>
    <name type="synonym">Desulfovibrio desulfuricans (strain Norway 4)</name>
    <dbReference type="NCBI Taxonomy" id="52561"/>
    <lineage>
        <taxon>Bacteria</taxon>
        <taxon>Pseudomonadati</taxon>
        <taxon>Thermodesulfobacteriota</taxon>
        <taxon>Desulfovibrionia</taxon>
        <taxon>Desulfovibrionales</taxon>
        <taxon>Desulfomicrobiaceae</taxon>
        <taxon>Desulfomicrobium</taxon>
    </lineage>
</organism>
<evidence type="ECO:0000313" key="6">
    <source>
        <dbReference type="EMBL" id="SFL32576.1"/>
    </source>
</evidence>
<dbReference type="GO" id="GO:0006412">
    <property type="term" value="P:translation"/>
    <property type="evidence" value="ECO:0007669"/>
    <property type="project" value="TreeGrafter"/>
</dbReference>
<comment type="subcellular location">
    <subcellularLocation>
        <location evidence="3">Cytoplasm</location>
    </subcellularLocation>
</comment>
<dbReference type="PANTHER" id="PTHR33867:SF1">
    <property type="entry name" value="RIBOSOME MATURATION FACTOR RIMP"/>
    <property type="match status" value="1"/>
</dbReference>
<dbReference type="InterPro" id="IPR036847">
    <property type="entry name" value="RimP_C_sf"/>
</dbReference>
<dbReference type="CDD" id="cd01734">
    <property type="entry name" value="YlxS_C"/>
    <property type="match status" value="1"/>
</dbReference>
<feature type="domain" description="Ribosome maturation factor RimP C-terminal" evidence="5">
    <location>
        <begin position="92"/>
        <end position="154"/>
    </location>
</feature>
<dbReference type="InterPro" id="IPR028998">
    <property type="entry name" value="RimP_C"/>
</dbReference>
<gene>
    <name evidence="3" type="primary">rimP</name>
    <name evidence="6" type="ORF">SAMN05421830_101606</name>
</gene>
<dbReference type="EMBL" id="FOTO01000001">
    <property type="protein sequence ID" value="SFL32576.1"/>
    <property type="molecule type" value="Genomic_DNA"/>
</dbReference>
<proteinExistence type="inferred from homology"/>
<keyword evidence="2 3" id="KW-0690">Ribosome biogenesis</keyword>
<accession>A0A8G2C0U8</accession>
<comment type="function">
    <text evidence="3">Required for maturation of 30S ribosomal subunits.</text>
</comment>
<sequence>MDKNEIHARLMEMVTPLCQARDLEVWGIDLLFAAGGRHKIVRVYLDSEHGVGIDECSEVSRQLSLALDVEDIIPGAFTLEVSSPGLERPFFSLEQLQAHVGQTVRIRMENPLEGRKNFKGRLLGVEPPMFTLTDDSNTFELNWDDVGKANLVYEPFDQGKKR</sequence>
<evidence type="ECO:0000259" key="5">
    <source>
        <dbReference type="Pfam" id="PF17384"/>
    </source>
</evidence>
<evidence type="ECO:0000259" key="4">
    <source>
        <dbReference type="Pfam" id="PF02576"/>
    </source>
</evidence>
<dbReference type="Pfam" id="PF02576">
    <property type="entry name" value="RimP_N"/>
    <property type="match status" value="1"/>
</dbReference>
<comment type="caution">
    <text evidence="6">The sequence shown here is derived from an EMBL/GenBank/DDBJ whole genome shotgun (WGS) entry which is preliminary data.</text>
</comment>
<dbReference type="GO" id="GO:0000028">
    <property type="term" value="P:ribosomal small subunit assembly"/>
    <property type="evidence" value="ECO:0007669"/>
    <property type="project" value="TreeGrafter"/>
</dbReference>
<comment type="similarity">
    <text evidence="3">Belongs to the RimP family.</text>
</comment>
<keyword evidence="7" id="KW-1185">Reference proteome</keyword>
<dbReference type="SUPFAM" id="SSF74942">
    <property type="entry name" value="YhbC-like, C-terminal domain"/>
    <property type="match status" value="1"/>
</dbReference>
<evidence type="ECO:0000256" key="1">
    <source>
        <dbReference type="ARBA" id="ARBA00022490"/>
    </source>
</evidence>
<dbReference type="SUPFAM" id="SSF75420">
    <property type="entry name" value="YhbC-like, N-terminal domain"/>
    <property type="match status" value="1"/>
</dbReference>
<protein>
    <recommendedName>
        <fullName evidence="3">Ribosome maturation factor RimP</fullName>
    </recommendedName>
</protein>
<evidence type="ECO:0000256" key="2">
    <source>
        <dbReference type="ARBA" id="ARBA00022517"/>
    </source>
</evidence>
<reference evidence="6 7" key="1">
    <citation type="submission" date="2016-10" db="EMBL/GenBank/DDBJ databases">
        <authorList>
            <person name="Varghese N."/>
            <person name="Submissions S."/>
        </authorList>
    </citation>
    <scope>NUCLEOTIDE SEQUENCE [LARGE SCALE GENOMIC DNA]</scope>
    <source>
        <strain evidence="6 7">DSM 1741</strain>
    </source>
</reference>
<dbReference type="Proteomes" id="UP000199581">
    <property type="component" value="Unassembled WGS sequence"/>
</dbReference>
<dbReference type="InterPro" id="IPR035956">
    <property type="entry name" value="RimP_N_sf"/>
</dbReference>
<dbReference type="RefSeq" id="WP_092189120.1">
    <property type="nucleotide sequence ID" value="NZ_FOTO01000001.1"/>
</dbReference>